<organism evidence="1 2">
    <name type="scientific">Hymenobacter caeli</name>
    <dbReference type="NCBI Taxonomy" id="2735894"/>
    <lineage>
        <taxon>Bacteria</taxon>
        <taxon>Pseudomonadati</taxon>
        <taxon>Bacteroidota</taxon>
        <taxon>Cytophagia</taxon>
        <taxon>Cytophagales</taxon>
        <taxon>Hymenobacteraceae</taxon>
        <taxon>Hymenobacter</taxon>
    </lineage>
</organism>
<proteinExistence type="predicted"/>
<dbReference type="EMBL" id="JABSNP010000013">
    <property type="protein sequence ID" value="NRT20031.1"/>
    <property type="molecule type" value="Genomic_DNA"/>
</dbReference>
<protein>
    <recommendedName>
        <fullName evidence="3">DinB family protein</fullName>
    </recommendedName>
</protein>
<accession>A0ABX2FU66</accession>
<sequence length="160" mass="17343">MEPQARAALVAELIELMAGGNAHVPFAQACAGLDASLRNRAVPGLPYTIWHLVEHLRIAQHDIVAFCLDPAHVSPAWPAGYWPAPGAAVDEAGWQAALYAIAHDQERFIDLLNDPATDLLAPLPHGTGQNIFREALLIGDHQGYHTGQIVLLQRLLGDWV</sequence>
<dbReference type="SUPFAM" id="SSF109854">
    <property type="entry name" value="DinB/YfiT-like putative metalloenzymes"/>
    <property type="match status" value="1"/>
</dbReference>
<reference evidence="1 2" key="1">
    <citation type="submission" date="2020-05" db="EMBL/GenBank/DDBJ databases">
        <title>Genomic Encyclopedia of Type Strains, Phase IV (KMG-V): Genome sequencing to study the core and pangenomes of soil and plant-associated prokaryotes.</title>
        <authorList>
            <person name="Whitman W."/>
        </authorList>
    </citation>
    <scope>NUCLEOTIDE SEQUENCE [LARGE SCALE GENOMIC DNA]</scope>
    <source>
        <strain evidence="1 2">9A</strain>
    </source>
</reference>
<comment type="caution">
    <text evidence="1">The sequence shown here is derived from an EMBL/GenBank/DDBJ whole genome shotgun (WGS) entry which is preliminary data.</text>
</comment>
<dbReference type="InterPro" id="IPR034660">
    <property type="entry name" value="DinB/YfiT-like"/>
</dbReference>
<evidence type="ECO:0000313" key="1">
    <source>
        <dbReference type="EMBL" id="NRT20031.1"/>
    </source>
</evidence>
<name>A0ABX2FU66_9BACT</name>
<dbReference type="PROSITE" id="PS51257">
    <property type="entry name" value="PROKAR_LIPOPROTEIN"/>
    <property type="match status" value="1"/>
</dbReference>
<dbReference type="Proteomes" id="UP000779507">
    <property type="component" value="Unassembled WGS sequence"/>
</dbReference>
<keyword evidence="2" id="KW-1185">Reference proteome</keyword>
<evidence type="ECO:0008006" key="3">
    <source>
        <dbReference type="Google" id="ProtNLM"/>
    </source>
</evidence>
<dbReference type="Gene3D" id="1.20.120.450">
    <property type="entry name" value="dinb family like domain"/>
    <property type="match status" value="1"/>
</dbReference>
<gene>
    <name evidence="1" type="ORF">HNP98_002869</name>
</gene>
<dbReference type="RefSeq" id="WP_173810741.1">
    <property type="nucleotide sequence ID" value="NZ_JABSNP010000013.1"/>
</dbReference>
<evidence type="ECO:0000313" key="2">
    <source>
        <dbReference type="Proteomes" id="UP000779507"/>
    </source>
</evidence>